<evidence type="ECO:0000256" key="2">
    <source>
        <dbReference type="ARBA" id="ARBA00022525"/>
    </source>
</evidence>
<evidence type="ECO:0000313" key="7">
    <source>
        <dbReference type="Proteomes" id="UP001445335"/>
    </source>
</evidence>
<dbReference type="GO" id="GO:0005576">
    <property type="term" value="C:extracellular region"/>
    <property type="evidence" value="ECO:0007669"/>
    <property type="project" value="UniProtKB-SubCell"/>
</dbReference>
<dbReference type="GO" id="GO:0046872">
    <property type="term" value="F:metal ion binding"/>
    <property type="evidence" value="ECO:0007669"/>
    <property type="project" value="UniProtKB-KW"/>
</dbReference>
<feature type="chain" id="PRO_5043665551" description="Cupin type-1 domain-containing protein" evidence="4">
    <location>
        <begin position="22"/>
        <end position="380"/>
    </location>
</feature>
<organism evidence="6 7">
    <name type="scientific">Elliptochloris bilobata</name>
    <dbReference type="NCBI Taxonomy" id="381761"/>
    <lineage>
        <taxon>Eukaryota</taxon>
        <taxon>Viridiplantae</taxon>
        <taxon>Chlorophyta</taxon>
        <taxon>core chlorophytes</taxon>
        <taxon>Trebouxiophyceae</taxon>
        <taxon>Trebouxiophyceae incertae sedis</taxon>
        <taxon>Elliptochloris clade</taxon>
        <taxon>Elliptochloris</taxon>
    </lineage>
</organism>
<dbReference type="Proteomes" id="UP001445335">
    <property type="component" value="Unassembled WGS sequence"/>
</dbReference>
<reference evidence="6 7" key="1">
    <citation type="journal article" date="2024" name="Nat. Commun.">
        <title>Phylogenomics reveals the evolutionary origins of lichenization in chlorophyte algae.</title>
        <authorList>
            <person name="Puginier C."/>
            <person name="Libourel C."/>
            <person name="Otte J."/>
            <person name="Skaloud P."/>
            <person name="Haon M."/>
            <person name="Grisel S."/>
            <person name="Petersen M."/>
            <person name="Berrin J.G."/>
            <person name="Delaux P.M."/>
            <person name="Dal Grande F."/>
            <person name="Keller J."/>
        </authorList>
    </citation>
    <scope>NUCLEOTIDE SEQUENCE [LARGE SCALE GENOMIC DNA]</scope>
    <source>
        <strain evidence="6 7">SAG 245.80</strain>
    </source>
</reference>
<keyword evidence="4" id="KW-0732">Signal</keyword>
<evidence type="ECO:0000313" key="6">
    <source>
        <dbReference type="EMBL" id="KAK9840760.1"/>
    </source>
</evidence>
<dbReference type="PANTHER" id="PTHR35848:SF9">
    <property type="entry name" value="SLL1358 PROTEIN"/>
    <property type="match status" value="1"/>
</dbReference>
<dbReference type="InterPro" id="IPR006045">
    <property type="entry name" value="Cupin_1"/>
</dbReference>
<dbReference type="SUPFAM" id="SSF51182">
    <property type="entry name" value="RmlC-like cupins"/>
    <property type="match status" value="1"/>
</dbReference>
<evidence type="ECO:0000256" key="3">
    <source>
        <dbReference type="ARBA" id="ARBA00022723"/>
    </source>
</evidence>
<dbReference type="GO" id="GO:0005179">
    <property type="term" value="F:hormone activity"/>
    <property type="evidence" value="ECO:0007669"/>
    <property type="project" value="InterPro"/>
</dbReference>
<name>A0AAW1S403_9CHLO</name>
<dbReference type="InterPro" id="IPR002047">
    <property type="entry name" value="Adipokinetic_hormone_CS"/>
</dbReference>
<accession>A0AAW1S403</accession>
<feature type="domain" description="Cupin type-1" evidence="5">
    <location>
        <begin position="30"/>
        <end position="172"/>
    </location>
</feature>
<gene>
    <name evidence="6" type="ORF">WJX81_002919</name>
</gene>
<evidence type="ECO:0000259" key="5">
    <source>
        <dbReference type="SMART" id="SM00835"/>
    </source>
</evidence>
<sequence>MGSVVCTLVAFAAVVLTTAQAQVNFTQAWSDVPFQTFPGGEYKSSSAMTFPGSTSMSAALFKLVAGGVRDAHWHNVDEWAYVINGTCRATVLEQGKLRGVDTWDYFEGDIWFFPANTAHTVVALADGCYFLTGYNNASFTEERDAFGLSDWLALTPQRIMAQALGLNTSAVPANLSSRTSHDGFLTRLAAPPANSLDAYRASTLLQPPQQAAQVHRFPLAHGNAPEVNNGGGYINLADSSTFPAATTMMGALVKFEAGGLRQLHWHTTLSEWQFIINGTFEGAVFTRAGVAQDFTLGPGDAGFAPRGSAHWLRNTGDTDAYMILMFDGGVFTNEDVGGLIGVLPASIVASSLNVTQGFVASINPRLESMVPMASGNLKQA</sequence>
<dbReference type="PROSITE" id="PS00256">
    <property type="entry name" value="AKH"/>
    <property type="match status" value="1"/>
</dbReference>
<dbReference type="PANTHER" id="PTHR35848">
    <property type="entry name" value="OXALATE-BINDING PROTEIN"/>
    <property type="match status" value="1"/>
</dbReference>
<dbReference type="InterPro" id="IPR051610">
    <property type="entry name" value="GPI/OXD"/>
</dbReference>
<evidence type="ECO:0000256" key="1">
    <source>
        <dbReference type="ARBA" id="ARBA00004613"/>
    </source>
</evidence>
<dbReference type="EMBL" id="JALJOU010000012">
    <property type="protein sequence ID" value="KAK9840760.1"/>
    <property type="molecule type" value="Genomic_DNA"/>
</dbReference>
<keyword evidence="3" id="KW-0479">Metal-binding</keyword>
<comment type="subcellular location">
    <subcellularLocation>
        <location evidence="1">Secreted</location>
    </subcellularLocation>
</comment>
<dbReference type="AlphaFoldDB" id="A0AAW1S403"/>
<dbReference type="InterPro" id="IPR014710">
    <property type="entry name" value="RmlC-like_jellyroll"/>
</dbReference>
<keyword evidence="7" id="KW-1185">Reference proteome</keyword>
<protein>
    <recommendedName>
        <fullName evidence="5">Cupin type-1 domain-containing protein</fullName>
    </recommendedName>
</protein>
<evidence type="ECO:0000256" key="4">
    <source>
        <dbReference type="SAM" id="SignalP"/>
    </source>
</evidence>
<dbReference type="Gene3D" id="2.60.120.10">
    <property type="entry name" value="Jelly Rolls"/>
    <property type="match status" value="2"/>
</dbReference>
<dbReference type="Pfam" id="PF00190">
    <property type="entry name" value="Cupin_1"/>
    <property type="match status" value="2"/>
</dbReference>
<keyword evidence="2" id="KW-0964">Secreted</keyword>
<dbReference type="SMART" id="SM00835">
    <property type="entry name" value="Cupin_1"/>
    <property type="match status" value="2"/>
</dbReference>
<feature type="domain" description="Cupin type-1" evidence="5">
    <location>
        <begin position="221"/>
        <end position="360"/>
    </location>
</feature>
<feature type="signal peptide" evidence="4">
    <location>
        <begin position="1"/>
        <end position="21"/>
    </location>
</feature>
<comment type="caution">
    <text evidence="6">The sequence shown here is derived from an EMBL/GenBank/DDBJ whole genome shotgun (WGS) entry which is preliminary data.</text>
</comment>
<dbReference type="InterPro" id="IPR011051">
    <property type="entry name" value="RmlC_Cupin_sf"/>
</dbReference>
<proteinExistence type="predicted"/>